<sequence length="182" mass="19430">MSARLFTGAMICTPDPVAGLDLRVEDGRIAAIGPGLPAGGVPVTELRGRMIAPLFAGPLAAGNPATFAVLPAGPPEMAVLWPRDATFVVDGAMVSSVEAVPGPSSSPHLGTWIDSTGYIHQHLTPDGRYDETRGGRPHAYRGAFRIYDDHIVYRDDLGFWAYGRFDGGLLHHAGYTFTRKDS</sequence>
<dbReference type="AlphaFoldDB" id="A0AAE4B3A6"/>
<protein>
    <submittedName>
        <fullName evidence="1">Uncharacterized protein</fullName>
    </submittedName>
</protein>
<organism evidence="1 2">
    <name type="scientific">Catenuloplanes indicus</name>
    <dbReference type="NCBI Taxonomy" id="137267"/>
    <lineage>
        <taxon>Bacteria</taxon>
        <taxon>Bacillati</taxon>
        <taxon>Actinomycetota</taxon>
        <taxon>Actinomycetes</taxon>
        <taxon>Micromonosporales</taxon>
        <taxon>Micromonosporaceae</taxon>
        <taxon>Catenuloplanes</taxon>
    </lineage>
</organism>
<dbReference type="InterPro" id="IPR011059">
    <property type="entry name" value="Metal-dep_hydrolase_composite"/>
</dbReference>
<dbReference type="Pfam" id="PF11512">
    <property type="entry name" value="Atu4866"/>
    <property type="match status" value="1"/>
</dbReference>
<dbReference type="SUPFAM" id="SSF51338">
    <property type="entry name" value="Composite domain of metallo-dependent hydrolases"/>
    <property type="match status" value="1"/>
</dbReference>
<comment type="caution">
    <text evidence="1">The sequence shown here is derived from an EMBL/GenBank/DDBJ whole genome shotgun (WGS) entry which is preliminary data.</text>
</comment>
<reference evidence="1 2" key="1">
    <citation type="submission" date="2023-07" db="EMBL/GenBank/DDBJ databases">
        <title>Sequencing the genomes of 1000 actinobacteria strains.</title>
        <authorList>
            <person name="Klenk H.-P."/>
        </authorList>
    </citation>
    <scope>NUCLEOTIDE SEQUENCE [LARGE SCALE GENOMIC DNA]</scope>
    <source>
        <strain evidence="1 2">DSM 44709</strain>
    </source>
</reference>
<name>A0AAE4B3A6_9ACTN</name>
<dbReference type="EMBL" id="JAUSUZ010000001">
    <property type="protein sequence ID" value="MDQ0369888.1"/>
    <property type="molecule type" value="Genomic_DNA"/>
</dbReference>
<dbReference type="RefSeq" id="WP_307245454.1">
    <property type="nucleotide sequence ID" value="NZ_JAUSUZ010000001.1"/>
</dbReference>
<dbReference type="Proteomes" id="UP001240236">
    <property type="component" value="Unassembled WGS sequence"/>
</dbReference>
<keyword evidence="2" id="KW-1185">Reference proteome</keyword>
<accession>A0AAE4B3A6</accession>
<gene>
    <name evidence="1" type="ORF">J2S42_006557</name>
</gene>
<dbReference type="InterPro" id="IPR038646">
    <property type="entry name" value="Atu4866-like_sf"/>
</dbReference>
<dbReference type="GO" id="GO:0016810">
    <property type="term" value="F:hydrolase activity, acting on carbon-nitrogen (but not peptide) bonds"/>
    <property type="evidence" value="ECO:0007669"/>
    <property type="project" value="InterPro"/>
</dbReference>
<dbReference type="InterPro" id="IPR020955">
    <property type="entry name" value="Uncharacterised_Atu4866"/>
</dbReference>
<evidence type="ECO:0000313" key="1">
    <source>
        <dbReference type="EMBL" id="MDQ0369888.1"/>
    </source>
</evidence>
<dbReference type="Gene3D" id="2.40.128.290">
    <property type="entry name" value="Uncharacterised protein Atu4866, PF11512"/>
    <property type="match status" value="1"/>
</dbReference>
<evidence type="ECO:0000313" key="2">
    <source>
        <dbReference type="Proteomes" id="UP001240236"/>
    </source>
</evidence>
<proteinExistence type="predicted"/>
<dbReference type="Gene3D" id="2.30.40.10">
    <property type="entry name" value="Urease, subunit C, domain 1"/>
    <property type="match status" value="1"/>
</dbReference>